<dbReference type="PANTHER" id="PTHR11851:SF49">
    <property type="entry name" value="MITOCHONDRIAL-PROCESSING PEPTIDASE SUBUNIT ALPHA"/>
    <property type="match status" value="1"/>
</dbReference>
<evidence type="ECO:0000259" key="7">
    <source>
        <dbReference type="Pfam" id="PF05193"/>
    </source>
</evidence>
<dbReference type="SUPFAM" id="SSF63411">
    <property type="entry name" value="LuxS/MPP-like metallohydrolase"/>
    <property type="match status" value="4"/>
</dbReference>
<name>A0A366H4D6_9BURK</name>
<accession>A0A366H4D6</accession>
<feature type="domain" description="Peptidase M16 N-terminal" evidence="6">
    <location>
        <begin position="54"/>
        <end position="198"/>
    </location>
</feature>
<sequence length="944" mass="103625">MRLSLIRIVNIAAIVLASSFVAGAHALNLPPNVTQGPSIEGTTQYTLANGLTVLLTPDDSKPTTIVNMTYLVGSRQENRGQTGMAHLLEHMLFRGSPTLRDPWAEFSKRGLRANGSTNEDRTNYFASFAADPETLEWYVNWQADAMVNSLISKQDLDSEMTVVRNEMESGENNPFKILLQKMQAAAYLWHSYGKDTIGARSDVENVDIGQLRQFYHLYYQPDNAVLIVSGKFEPASTLDVIARAFGKIPKPQRALPPEYTVEPVQDGEHKIVVRRHGGSPLVAAMFHIPQAASPDYVPFDLGLDIISDTPSGRLYHALVDKKLATSVFGFSRTMKQPGVALFGAQLDSGMDQAKALQALNETLNSLPRQPFTQAELDRIKNKWRTLWANTYADPVSLTSALSSAVAAGDWRLFFVQRDQMEKATLAQVQKVSQEYLVASNRTDGMYIPTEKPLRAPLPAPVDLAAELKDYQGKTTPDTVAAFEPTPANIDAATSRTPLSLPNGKVQLALLPKPTRGDRVQANLLVQFSNAQGLKGQRVNAEATAAMLDRGTPKLSRQAIQDKLDSLQADLNFSGHAGVVIANLSTTSQNLPELVELTLTLLRNANFPENELAEFKRQAISSTESAMTKPEALASRALARYDNPWTRDDVRYTPSFEETLKDIAALTRDDLVKFHSSYYGAGTVAFSAVGAFAPDAVKAALSKGLAGWKTAPAYTRVPDPYRALAPKRFDIDTPDKANAVYLASLPLEIQDTDPRYPALVVANYLLGGSQTSRLWNRIRVKEGLSYTVSSDFDASSYEPTATWSAYAIYAPENQQRLLDAMQEELARAVRDGFTEDEVKMGVESMLKLRKLTRTRDGVLASAWINYMQLGRSFEWSEHIDQALAKLTAKDVNSALRATLAPTKFSIAIAADKSKAKGEHPASAEPATRKDPVKAEAPATEENAIQ</sequence>
<keyword evidence="8" id="KW-0378">Hydrolase</keyword>
<evidence type="ECO:0000259" key="6">
    <source>
        <dbReference type="Pfam" id="PF00675"/>
    </source>
</evidence>
<dbReference type="InterPro" id="IPR050361">
    <property type="entry name" value="MPP/UQCRC_Complex"/>
</dbReference>
<dbReference type="GO" id="GO:0006508">
    <property type="term" value="P:proteolysis"/>
    <property type="evidence" value="ECO:0007669"/>
    <property type="project" value="UniProtKB-KW"/>
</dbReference>
<feature type="region of interest" description="Disordered" evidence="4">
    <location>
        <begin position="909"/>
        <end position="944"/>
    </location>
</feature>
<evidence type="ECO:0000313" key="8">
    <source>
        <dbReference type="EMBL" id="RBP36756.1"/>
    </source>
</evidence>
<keyword evidence="5" id="KW-0732">Signal</keyword>
<comment type="cofactor">
    <cofactor evidence="1">
        <name>Zn(2+)</name>
        <dbReference type="ChEBI" id="CHEBI:29105"/>
    </cofactor>
</comment>
<evidence type="ECO:0000256" key="1">
    <source>
        <dbReference type="ARBA" id="ARBA00001947"/>
    </source>
</evidence>
<dbReference type="Pfam" id="PF05193">
    <property type="entry name" value="Peptidase_M16_C"/>
    <property type="match status" value="2"/>
</dbReference>
<proteinExistence type="inferred from homology"/>
<evidence type="ECO:0000256" key="4">
    <source>
        <dbReference type="SAM" id="MobiDB-lite"/>
    </source>
</evidence>
<evidence type="ECO:0000256" key="2">
    <source>
        <dbReference type="ARBA" id="ARBA00007261"/>
    </source>
</evidence>
<keyword evidence="9" id="KW-1185">Reference proteome</keyword>
<dbReference type="InterPro" id="IPR001431">
    <property type="entry name" value="Pept_M16_Zn_BS"/>
</dbReference>
<dbReference type="InterPro" id="IPR011249">
    <property type="entry name" value="Metalloenz_LuxS/M16"/>
</dbReference>
<feature type="compositionally biased region" description="Basic and acidic residues" evidence="4">
    <location>
        <begin position="910"/>
        <end position="932"/>
    </location>
</feature>
<evidence type="ECO:0000256" key="3">
    <source>
        <dbReference type="RuleBase" id="RU004447"/>
    </source>
</evidence>
<dbReference type="OrthoDB" id="9811314at2"/>
<dbReference type="EMBL" id="QNRQ01000011">
    <property type="protein sequence ID" value="RBP36756.1"/>
    <property type="molecule type" value="Genomic_DNA"/>
</dbReference>
<dbReference type="PANTHER" id="PTHR11851">
    <property type="entry name" value="METALLOPROTEASE"/>
    <property type="match status" value="1"/>
</dbReference>
<keyword evidence="8" id="KW-0645">Protease</keyword>
<dbReference type="GO" id="GO:0004222">
    <property type="term" value="F:metalloendopeptidase activity"/>
    <property type="evidence" value="ECO:0007669"/>
    <property type="project" value="InterPro"/>
</dbReference>
<dbReference type="AlphaFoldDB" id="A0A366H4D6"/>
<reference evidence="8 9" key="1">
    <citation type="submission" date="2018-06" db="EMBL/GenBank/DDBJ databases">
        <title>Genomic Encyclopedia of Type Strains, Phase IV (KMG-IV): sequencing the most valuable type-strain genomes for metagenomic binning, comparative biology and taxonomic classification.</title>
        <authorList>
            <person name="Goeker M."/>
        </authorList>
    </citation>
    <scope>NUCLEOTIDE SEQUENCE [LARGE SCALE GENOMIC DNA]</scope>
    <source>
        <strain evidence="8 9">DSM 25520</strain>
    </source>
</reference>
<feature type="domain" description="Peptidase M16 C-terminal" evidence="7">
    <location>
        <begin position="665"/>
        <end position="841"/>
    </location>
</feature>
<comment type="caution">
    <text evidence="8">The sequence shown here is derived from an EMBL/GenBank/DDBJ whole genome shotgun (WGS) entry which is preliminary data.</text>
</comment>
<evidence type="ECO:0000313" key="9">
    <source>
        <dbReference type="Proteomes" id="UP000253628"/>
    </source>
</evidence>
<protein>
    <submittedName>
        <fullName evidence="8">Zinc protease</fullName>
    </submittedName>
</protein>
<dbReference type="Proteomes" id="UP000253628">
    <property type="component" value="Unassembled WGS sequence"/>
</dbReference>
<feature type="signal peptide" evidence="5">
    <location>
        <begin position="1"/>
        <end position="24"/>
    </location>
</feature>
<feature type="chain" id="PRO_5017073930" evidence="5">
    <location>
        <begin position="25"/>
        <end position="944"/>
    </location>
</feature>
<comment type="similarity">
    <text evidence="2 3">Belongs to the peptidase M16 family.</text>
</comment>
<organism evidence="8 9">
    <name type="scientific">Eoetvoesiella caeni</name>
    <dbReference type="NCBI Taxonomy" id="645616"/>
    <lineage>
        <taxon>Bacteria</taxon>
        <taxon>Pseudomonadati</taxon>
        <taxon>Pseudomonadota</taxon>
        <taxon>Betaproteobacteria</taxon>
        <taxon>Burkholderiales</taxon>
        <taxon>Alcaligenaceae</taxon>
        <taxon>Eoetvoesiella</taxon>
    </lineage>
</organism>
<dbReference type="Gene3D" id="3.30.830.10">
    <property type="entry name" value="Metalloenzyme, LuxS/M16 peptidase-like"/>
    <property type="match status" value="4"/>
</dbReference>
<evidence type="ECO:0000256" key="5">
    <source>
        <dbReference type="SAM" id="SignalP"/>
    </source>
</evidence>
<dbReference type="PROSITE" id="PS00143">
    <property type="entry name" value="INSULINASE"/>
    <property type="match status" value="1"/>
</dbReference>
<gene>
    <name evidence="8" type="ORF">DFR37_11164</name>
</gene>
<dbReference type="GO" id="GO:0046872">
    <property type="term" value="F:metal ion binding"/>
    <property type="evidence" value="ECO:0007669"/>
    <property type="project" value="InterPro"/>
</dbReference>
<dbReference type="Pfam" id="PF00675">
    <property type="entry name" value="Peptidase_M16"/>
    <property type="match status" value="1"/>
</dbReference>
<dbReference type="RefSeq" id="WP_113934456.1">
    <property type="nucleotide sequence ID" value="NZ_JACCEU010000003.1"/>
</dbReference>
<feature type="domain" description="Peptidase M16 C-terminal" evidence="7">
    <location>
        <begin position="206"/>
        <end position="381"/>
    </location>
</feature>
<dbReference type="InterPro" id="IPR007863">
    <property type="entry name" value="Peptidase_M16_C"/>
</dbReference>
<dbReference type="InterPro" id="IPR011765">
    <property type="entry name" value="Pept_M16_N"/>
</dbReference>